<proteinExistence type="predicted"/>
<sequence length="142" mass="15690">AGCFEEIQQRLGYRLVLQEATFPSAARPGEALLLSWKLVNEGFASPLNPRLLFVVVDGPTTASLPVSEVDPRTWLPGEHSVNVQVTLPADLPAGEYRLALWLPDPAESLRNDPRYSIRFANAEIWDEAKGLNILGTLQINLQ</sequence>
<dbReference type="EMBL" id="PGTN01000059">
    <property type="protein sequence ID" value="PJF47235.1"/>
    <property type="molecule type" value="Genomic_DNA"/>
</dbReference>
<evidence type="ECO:0000313" key="3">
    <source>
        <dbReference type="Proteomes" id="UP000230790"/>
    </source>
</evidence>
<name>A0A2M8QBQ9_9CHLR</name>
<accession>A0A2M8QBQ9</accession>
<dbReference type="Proteomes" id="UP000230790">
    <property type="component" value="Unassembled WGS sequence"/>
</dbReference>
<reference evidence="2 3" key="1">
    <citation type="submission" date="2017-11" db="EMBL/GenBank/DDBJ databases">
        <title>Evolution of Phototrophy in the Chloroflexi Phylum Driven by Horizontal Gene Transfer.</title>
        <authorList>
            <person name="Ward L.M."/>
            <person name="Hemp J."/>
            <person name="Shih P.M."/>
            <person name="Mcglynn S.E."/>
            <person name="Fischer W."/>
        </authorList>
    </citation>
    <scope>NUCLEOTIDE SEQUENCE [LARGE SCALE GENOMIC DNA]</scope>
    <source>
        <strain evidence="2">JP3_7</strain>
    </source>
</reference>
<dbReference type="AlphaFoldDB" id="A0A2M8QBQ9"/>
<organism evidence="2 3">
    <name type="scientific">Candidatus Thermofonsia Clade 3 bacterium</name>
    <dbReference type="NCBI Taxonomy" id="2364212"/>
    <lineage>
        <taxon>Bacteria</taxon>
        <taxon>Bacillati</taxon>
        <taxon>Chloroflexota</taxon>
        <taxon>Candidatus Thermofontia</taxon>
        <taxon>Candidatus Thermofonsia Clade 3</taxon>
    </lineage>
</organism>
<evidence type="ECO:0000259" key="1">
    <source>
        <dbReference type="Pfam" id="PF16116"/>
    </source>
</evidence>
<dbReference type="InterPro" id="IPR032267">
    <property type="entry name" value="DUF4832"/>
</dbReference>
<feature type="non-terminal residue" evidence="2">
    <location>
        <position position="1"/>
    </location>
</feature>
<comment type="caution">
    <text evidence="2">The sequence shown here is derived from an EMBL/GenBank/DDBJ whole genome shotgun (WGS) entry which is preliminary data.</text>
</comment>
<gene>
    <name evidence="2" type="ORF">CUN48_09625</name>
</gene>
<feature type="domain" description="DUF4832" evidence="1">
    <location>
        <begin position="2"/>
        <end position="121"/>
    </location>
</feature>
<protein>
    <recommendedName>
        <fullName evidence="1">DUF4832 domain-containing protein</fullName>
    </recommendedName>
</protein>
<evidence type="ECO:0000313" key="2">
    <source>
        <dbReference type="EMBL" id="PJF47235.1"/>
    </source>
</evidence>
<dbReference type="Pfam" id="PF16116">
    <property type="entry name" value="DUF4832"/>
    <property type="match status" value="1"/>
</dbReference>